<feature type="domain" description="AB hydrolase-1" evidence="1">
    <location>
        <begin position="29"/>
        <end position="258"/>
    </location>
</feature>
<accession>A0A543IB79</accession>
<dbReference type="InterPro" id="IPR000073">
    <property type="entry name" value="AB_hydrolase_1"/>
</dbReference>
<dbReference type="SUPFAM" id="SSF53474">
    <property type="entry name" value="alpha/beta-Hydrolases"/>
    <property type="match status" value="1"/>
</dbReference>
<protein>
    <submittedName>
        <fullName evidence="2">Pimeloyl-ACP methyl ester carboxylesterase</fullName>
    </submittedName>
</protein>
<gene>
    <name evidence="2" type="ORF">FHX41_1455</name>
</gene>
<organism evidence="2 3">
    <name type="scientific">Actinomadura hallensis</name>
    <dbReference type="NCBI Taxonomy" id="337895"/>
    <lineage>
        <taxon>Bacteria</taxon>
        <taxon>Bacillati</taxon>
        <taxon>Actinomycetota</taxon>
        <taxon>Actinomycetes</taxon>
        <taxon>Streptosporangiales</taxon>
        <taxon>Thermomonosporaceae</taxon>
        <taxon>Actinomadura</taxon>
    </lineage>
</organism>
<proteinExistence type="predicted"/>
<dbReference type="PANTHER" id="PTHR43798:SF33">
    <property type="entry name" value="HYDROLASE, PUTATIVE (AFU_ORTHOLOGUE AFUA_2G14860)-RELATED"/>
    <property type="match status" value="1"/>
</dbReference>
<dbReference type="Proteomes" id="UP000316706">
    <property type="component" value="Unassembled WGS sequence"/>
</dbReference>
<evidence type="ECO:0000259" key="1">
    <source>
        <dbReference type="Pfam" id="PF12697"/>
    </source>
</evidence>
<dbReference type="InterPro" id="IPR050266">
    <property type="entry name" value="AB_hydrolase_sf"/>
</dbReference>
<dbReference type="Gene3D" id="3.40.50.1820">
    <property type="entry name" value="alpha/beta hydrolase"/>
    <property type="match status" value="1"/>
</dbReference>
<dbReference type="PANTHER" id="PTHR43798">
    <property type="entry name" value="MONOACYLGLYCEROL LIPASE"/>
    <property type="match status" value="1"/>
</dbReference>
<dbReference type="InterPro" id="IPR029058">
    <property type="entry name" value="AB_hydrolase_fold"/>
</dbReference>
<dbReference type="AlphaFoldDB" id="A0A543IB79"/>
<reference evidence="2 3" key="1">
    <citation type="submission" date="2019-06" db="EMBL/GenBank/DDBJ databases">
        <title>Sequencing the genomes of 1000 actinobacteria strains.</title>
        <authorList>
            <person name="Klenk H.-P."/>
        </authorList>
    </citation>
    <scope>NUCLEOTIDE SEQUENCE [LARGE SCALE GENOMIC DNA]</scope>
    <source>
        <strain evidence="2 3">DSM 45043</strain>
    </source>
</reference>
<dbReference type="EMBL" id="VFPO01000001">
    <property type="protein sequence ID" value="TQM67834.1"/>
    <property type="molecule type" value="Genomic_DNA"/>
</dbReference>
<evidence type="ECO:0000313" key="2">
    <source>
        <dbReference type="EMBL" id="TQM67834.1"/>
    </source>
</evidence>
<comment type="caution">
    <text evidence="2">The sequence shown here is derived from an EMBL/GenBank/DDBJ whole genome shotgun (WGS) entry which is preliminary data.</text>
</comment>
<name>A0A543IB79_9ACTN</name>
<sequence length="271" mass="29341">MNQAISLTLPETGPVLISANVHYGGPDLLVFLHGLGCAKESFSGAFESPGLRRFSLCAFDFPGHGRSESPRDLQHTLDVYAAITQLLVRRVRRELGIDDGKVLLVGHSMGGSVGLLATHDMDSLSHYISVDGNLVADDCGLVSRRTADQSTADFIGFGHRSFLDELENSAGDDMRAWATWYGSADPAAVHQSARSLVEWSDSGKLLDILHGLPTAKTYIYGARENKDHLLPRLADCNVHRLPEAGHFLMVEKSEEFYDLLTAAVNAPAPAG</sequence>
<dbReference type="RefSeq" id="WP_185758678.1">
    <property type="nucleotide sequence ID" value="NZ_VFPO01000001.1"/>
</dbReference>
<dbReference type="GO" id="GO:0003824">
    <property type="term" value="F:catalytic activity"/>
    <property type="evidence" value="ECO:0007669"/>
    <property type="project" value="UniProtKB-ARBA"/>
</dbReference>
<keyword evidence="3" id="KW-1185">Reference proteome</keyword>
<dbReference type="GO" id="GO:0016020">
    <property type="term" value="C:membrane"/>
    <property type="evidence" value="ECO:0007669"/>
    <property type="project" value="TreeGrafter"/>
</dbReference>
<evidence type="ECO:0000313" key="3">
    <source>
        <dbReference type="Proteomes" id="UP000316706"/>
    </source>
</evidence>
<dbReference type="Pfam" id="PF12697">
    <property type="entry name" value="Abhydrolase_6"/>
    <property type="match status" value="1"/>
</dbReference>